<dbReference type="OrthoDB" id="8192078at2759"/>
<protein>
    <submittedName>
        <fullName evidence="1">Uncharacterized protein</fullName>
    </submittedName>
</protein>
<gene>
    <name evidence="1" type="ORF">O181_048309</name>
</gene>
<dbReference type="Proteomes" id="UP000765509">
    <property type="component" value="Unassembled WGS sequence"/>
</dbReference>
<dbReference type="AlphaFoldDB" id="A0A9Q3DSM6"/>
<accession>A0A9Q3DSM6</accession>
<evidence type="ECO:0000313" key="1">
    <source>
        <dbReference type="EMBL" id="MBW0508594.1"/>
    </source>
</evidence>
<keyword evidence="2" id="KW-1185">Reference proteome</keyword>
<name>A0A9Q3DSM6_9BASI</name>
<reference evidence="1" key="1">
    <citation type="submission" date="2021-03" db="EMBL/GenBank/DDBJ databases">
        <title>Draft genome sequence of rust myrtle Austropuccinia psidii MF-1, a brazilian biotype.</title>
        <authorList>
            <person name="Quecine M.C."/>
            <person name="Pachon D.M.R."/>
            <person name="Bonatelli M.L."/>
            <person name="Correr F.H."/>
            <person name="Franceschini L.M."/>
            <person name="Leite T.F."/>
            <person name="Margarido G.R.A."/>
            <person name="Almeida C.A."/>
            <person name="Ferrarezi J.A."/>
            <person name="Labate C.A."/>
        </authorList>
    </citation>
    <scope>NUCLEOTIDE SEQUENCE</scope>
    <source>
        <strain evidence="1">MF-1</strain>
    </source>
</reference>
<proteinExistence type="predicted"/>
<comment type="caution">
    <text evidence="1">The sequence shown here is derived from an EMBL/GenBank/DDBJ whole genome shotgun (WGS) entry which is preliminary data.</text>
</comment>
<organism evidence="1 2">
    <name type="scientific">Austropuccinia psidii MF-1</name>
    <dbReference type="NCBI Taxonomy" id="1389203"/>
    <lineage>
        <taxon>Eukaryota</taxon>
        <taxon>Fungi</taxon>
        <taxon>Dikarya</taxon>
        <taxon>Basidiomycota</taxon>
        <taxon>Pucciniomycotina</taxon>
        <taxon>Pucciniomycetes</taxon>
        <taxon>Pucciniales</taxon>
        <taxon>Sphaerophragmiaceae</taxon>
        <taxon>Austropuccinia</taxon>
    </lineage>
</organism>
<dbReference type="EMBL" id="AVOT02020421">
    <property type="protein sequence ID" value="MBW0508594.1"/>
    <property type="molecule type" value="Genomic_DNA"/>
</dbReference>
<evidence type="ECO:0000313" key="2">
    <source>
        <dbReference type="Proteomes" id="UP000765509"/>
    </source>
</evidence>
<sequence length="198" mass="21960">MPLVDDLIKVHLGIIIRTPNSPNGRKIVAKLGCLIGDLVEINKVDGFASHSATSFCTLCECTKAQLPDLEIDRLRKCHIVHHYSNAFKYAQNSTQADPLVEKSVVCWSELNQVPYWDPVRHTSLGILHESDASKNKINQPTINEDEMEIDSPNPKIPGLSTEKITRLKALFKEVIIPSGITRVPKEVGTLKEGTLKAT</sequence>